<organism evidence="3 4">
    <name type="scientific">Drosophila suzukii</name>
    <name type="common">Spotted-wing drosophila fruit fly</name>
    <dbReference type="NCBI Taxonomy" id="28584"/>
    <lineage>
        <taxon>Eukaryota</taxon>
        <taxon>Metazoa</taxon>
        <taxon>Ecdysozoa</taxon>
        <taxon>Arthropoda</taxon>
        <taxon>Hexapoda</taxon>
        <taxon>Insecta</taxon>
        <taxon>Pterygota</taxon>
        <taxon>Neoptera</taxon>
        <taxon>Endopterygota</taxon>
        <taxon>Diptera</taxon>
        <taxon>Brachycera</taxon>
        <taxon>Muscomorpha</taxon>
        <taxon>Ephydroidea</taxon>
        <taxon>Drosophilidae</taxon>
        <taxon>Drosophila</taxon>
        <taxon>Sophophora</taxon>
    </lineage>
</organism>
<keyword evidence="1" id="KW-0511">Multifunctional enzyme</keyword>
<dbReference type="PANTHER" id="PTHR37984">
    <property type="entry name" value="PROTEIN CBG26694"/>
    <property type="match status" value="1"/>
</dbReference>
<reference evidence="4" key="1">
    <citation type="submission" date="2025-08" db="UniProtKB">
        <authorList>
            <consortium name="RefSeq"/>
        </authorList>
    </citation>
    <scope>IDENTIFICATION</scope>
</reference>
<dbReference type="InterPro" id="IPR043128">
    <property type="entry name" value="Rev_trsase/Diguanyl_cyclase"/>
</dbReference>
<evidence type="ECO:0000256" key="1">
    <source>
        <dbReference type="ARBA" id="ARBA00023268"/>
    </source>
</evidence>
<protein>
    <recommendedName>
        <fullName evidence="2">Reverse transcriptase/retrotransposon-derived protein RNase H-like domain-containing protein</fullName>
    </recommendedName>
</protein>
<proteinExistence type="predicted"/>
<accession>A0ABM4TXC7</accession>
<evidence type="ECO:0000313" key="3">
    <source>
        <dbReference type="Proteomes" id="UP001652628"/>
    </source>
</evidence>
<dbReference type="InterPro" id="IPR043502">
    <property type="entry name" value="DNA/RNA_pol_sf"/>
</dbReference>
<dbReference type="PANTHER" id="PTHR37984:SF5">
    <property type="entry name" value="PROTEIN NYNRIN-LIKE"/>
    <property type="match status" value="1"/>
</dbReference>
<keyword evidence="3" id="KW-1185">Reference proteome</keyword>
<sequence>MTLLQSRAKISWSLSQRKRIHNDPEKIATILNMPSQKATRQVHSFLGVSSWYRRFVPNFTELAHALYNLVKKGTKLKWNEEREEATKNLKEALAEARVLTYPDFEKTFLLQADATYCGLGAV</sequence>
<gene>
    <name evidence="4" type="primary">LOC139354303</name>
</gene>
<evidence type="ECO:0000313" key="4">
    <source>
        <dbReference type="RefSeq" id="XP_070854625.1"/>
    </source>
</evidence>
<dbReference type="SUPFAM" id="SSF56672">
    <property type="entry name" value="DNA/RNA polymerases"/>
    <property type="match status" value="1"/>
</dbReference>
<evidence type="ECO:0000259" key="2">
    <source>
        <dbReference type="Pfam" id="PF17919"/>
    </source>
</evidence>
<dbReference type="Pfam" id="PF17919">
    <property type="entry name" value="RT_RNaseH_2"/>
    <property type="match status" value="1"/>
</dbReference>
<feature type="domain" description="Reverse transcriptase/retrotransposon-derived protein RNase H-like" evidence="2">
    <location>
        <begin position="78"/>
        <end position="122"/>
    </location>
</feature>
<dbReference type="InterPro" id="IPR050951">
    <property type="entry name" value="Retrovirus_Pol_polyprotein"/>
</dbReference>
<dbReference type="GeneID" id="139354303"/>
<dbReference type="Gene3D" id="3.30.70.270">
    <property type="match status" value="1"/>
</dbReference>
<name>A0ABM4TXC7_DROSZ</name>
<dbReference type="RefSeq" id="XP_070854625.1">
    <property type="nucleotide sequence ID" value="XM_070998524.1"/>
</dbReference>
<dbReference type="InterPro" id="IPR041577">
    <property type="entry name" value="RT_RNaseH_2"/>
</dbReference>
<dbReference type="Proteomes" id="UP001652628">
    <property type="component" value="Chromosome 2"/>
</dbReference>